<proteinExistence type="predicted"/>
<dbReference type="GO" id="GO:0032259">
    <property type="term" value="P:methylation"/>
    <property type="evidence" value="ECO:0007669"/>
    <property type="project" value="UniProtKB-KW"/>
</dbReference>
<reference evidence="3" key="1">
    <citation type="submission" date="2016-09" db="EMBL/GenBank/DDBJ databases">
        <authorList>
            <person name="Varghese N."/>
            <person name="Submissions S."/>
        </authorList>
    </citation>
    <scope>NUCLEOTIDE SEQUENCE [LARGE SCALE GENOMIC DNA]</scope>
    <source>
        <strain evidence="3">25nlg</strain>
    </source>
</reference>
<dbReference type="Pfam" id="PF02384">
    <property type="entry name" value="N6_Mtase"/>
    <property type="match status" value="1"/>
</dbReference>
<dbReference type="Proteomes" id="UP000242662">
    <property type="component" value="Unassembled WGS sequence"/>
</dbReference>
<protein>
    <submittedName>
        <fullName evidence="2">N-6 DNA Methylase</fullName>
    </submittedName>
</protein>
<dbReference type="GO" id="GO:0003677">
    <property type="term" value="F:DNA binding"/>
    <property type="evidence" value="ECO:0007669"/>
    <property type="project" value="InterPro"/>
</dbReference>
<evidence type="ECO:0000313" key="3">
    <source>
        <dbReference type="Proteomes" id="UP000242662"/>
    </source>
</evidence>
<dbReference type="AlphaFoldDB" id="A0A1G6HMB7"/>
<feature type="domain" description="DNA methylase adenine-specific" evidence="1">
    <location>
        <begin position="63"/>
        <end position="163"/>
    </location>
</feature>
<dbReference type="Gene3D" id="3.40.50.150">
    <property type="entry name" value="Vaccinia Virus protein VP39"/>
    <property type="match status" value="1"/>
</dbReference>
<dbReference type="EMBL" id="FMYM01000004">
    <property type="protein sequence ID" value="SDB95409.1"/>
    <property type="molecule type" value="Genomic_DNA"/>
</dbReference>
<dbReference type="STRING" id="1464122.SAMN05421737_10477"/>
<dbReference type="InterPro" id="IPR029063">
    <property type="entry name" value="SAM-dependent_MTases_sf"/>
</dbReference>
<sequence length="242" mass="28142">MSRITNRMDTQAIQKETVLINTLLGVDDAYKAPSALMEILYNRTQRESLFKDFLTEAHYDMSYDWFHKYYQNEHSDRKKKQDFTPDSVAELLTKLVAPSAGGTFYEPCAGTGGIMIKAWNHNRKQHDHYRPSWYLYHAEELSDRAMPFLLFNALIRGMNAVIVQVDVLKRTDAKGVFFVQNDSDDPLQFSSLNLMPYTEEIADYFQVKWTNKRNRYKPLTETKGIPEHLRSIAKQILTDAAK</sequence>
<evidence type="ECO:0000259" key="1">
    <source>
        <dbReference type="Pfam" id="PF02384"/>
    </source>
</evidence>
<organism evidence="2 3">
    <name type="scientific">Shouchella lonarensis</name>
    <dbReference type="NCBI Taxonomy" id="1464122"/>
    <lineage>
        <taxon>Bacteria</taxon>
        <taxon>Bacillati</taxon>
        <taxon>Bacillota</taxon>
        <taxon>Bacilli</taxon>
        <taxon>Bacillales</taxon>
        <taxon>Bacillaceae</taxon>
        <taxon>Shouchella</taxon>
    </lineage>
</organism>
<dbReference type="RefSeq" id="WP_245701090.1">
    <property type="nucleotide sequence ID" value="NZ_FMYM01000004.1"/>
</dbReference>
<dbReference type="InterPro" id="IPR003356">
    <property type="entry name" value="DNA_methylase_A-5"/>
</dbReference>
<gene>
    <name evidence="2" type="ORF">SAMN05421737_10477</name>
</gene>
<dbReference type="GO" id="GO:0008170">
    <property type="term" value="F:N-methyltransferase activity"/>
    <property type="evidence" value="ECO:0007669"/>
    <property type="project" value="InterPro"/>
</dbReference>
<keyword evidence="3" id="KW-1185">Reference proteome</keyword>
<evidence type="ECO:0000313" key="2">
    <source>
        <dbReference type="EMBL" id="SDB95409.1"/>
    </source>
</evidence>
<dbReference type="SUPFAM" id="SSF53335">
    <property type="entry name" value="S-adenosyl-L-methionine-dependent methyltransferases"/>
    <property type="match status" value="1"/>
</dbReference>
<keyword evidence="2" id="KW-0489">Methyltransferase</keyword>
<accession>A0A1G6HMB7</accession>
<name>A0A1G6HMB7_9BACI</name>
<keyword evidence="2" id="KW-0808">Transferase</keyword>